<comment type="caution">
    <text evidence="6">The sequence shown here is derived from an EMBL/GenBank/DDBJ whole genome shotgun (WGS) entry which is preliminary data.</text>
</comment>
<dbReference type="CDD" id="cd18807">
    <property type="entry name" value="SF1_C_UvrD"/>
    <property type="match status" value="1"/>
</dbReference>
<keyword evidence="1" id="KW-0547">Nucleotide-binding</keyword>
<dbReference type="GO" id="GO:0000725">
    <property type="term" value="P:recombinational repair"/>
    <property type="evidence" value="ECO:0007669"/>
    <property type="project" value="TreeGrafter"/>
</dbReference>
<dbReference type="RefSeq" id="WP_093949776.1">
    <property type="nucleotide sequence ID" value="NZ_NMUL01000023.1"/>
</dbReference>
<keyword evidence="3" id="KW-0347">Helicase</keyword>
<evidence type="ECO:0000256" key="3">
    <source>
        <dbReference type="ARBA" id="ARBA00022806"/>
    </source>
</evidence>
<evidence type="ECO:0000256" key="1">
    <source>
        <dbReference type="ARBA" id="ARBA00022741"/>
    </source>
</evidence>
<keyword evidence="7" id="KW-1185">Reference proteome</keyword>
<evidence type="ECO:0000259" key="5">
    <source>
        <dbReference type="Pfam" id="PF13361"/>
    </source>
</evidence>
<name>A0A229T2E4_9PSEU</name>
<organism evidence="6 7">
    <name type="scientific">Amycolatopsis vastitatis</name>
    <dbReference type="NCBI Taxonomy" id="1905142"/>
    <lineage>
        <taxon>Bacteria</taxon>
        <taxon>Bacillati</taxon>
        <taxon>Actinomycetota</taxon>
        <taxon>Actinomycetes</taxon>
        <taxon>Pseudonocardiales</taxon>
        <taxon>Pseudonocardiaceae</taxon>
        <taxon>Amycolatopsis</taxon>
    </lineage>
</organism>
<dbReference type="InterPro" id="IPR014017">
    <property type="entry name" value="DNA_helicase_UvrD-like_C"/>
</dbReference>
<protein>
    <recommendedName>
        <fullName evidence="5">UvrD-like helicase C-terminal domain-containing protein</fullName>
    </recommendedName>
</protein>
<dbReference type="InterPro" id="IPR000212">
    <property type="entry name" value="DNA_helicase_UvrD/REP"/>
</dbReference>
<dbReference type="GO" id="GO:0016787">
    <property type="term" value="F:hydrolase activity"/>
    <property type="evidence" value="ECO:0007669"/>
    <property type="project" value="UniProtKB-KW"/>
</dbReference>
<evidence type="ECO:0000256" key="2">
    <source>
        <dbReference type="ARBA" id="ARBA00022801"/>
    </source>
</evidence>
<dbReference type="GO" id="GO:0003677">
    <property type="term" value="F:DNA binding"/>
    <property type="evidence" value="ECO:0007669"/>
    <property type="project" value="InterPro"/>
</dbReference>
<dbReference type="PANTHER" id="PTHR11070:SF69">
    <property type="entry name" value="ATP-DEPENDENT DNA HELICASE UVRD2"/>
    <property type="match status" value="1"/>
</dbReference>
<evidence type="ECO:0000313" key="7">
    <source>
        <dbReference type="Proteomes" id="UP000215199"/>
    </source>
</evidence>
<dbReference type="InterPro" id="IPR027417">
    <property type="entry name" value="P-loop_NTPase"/>
</dbReference>
<gene>
    <name evidence="6" type="ORF">CF165_23925</name>
</gene>
<dbReference type="SUPFAM" id="SSF52540">
    <property type="entry name" value="P-loop containing nucleoside triphosphate hydrolases"/>
    <property type="match status" value="1"/>
</dbReference>
<dbReference type="Proteomes" id="UP000215199">
    <property type="component" value="Unassembled WGS sequence"/>
</dbReference>
<proteinExistence type="predicted"/>
<dbReference type="EMBL" id="NMUL01000023">
    <property type="protein sequence ID" value="OXM65372.1"/>
    <property type="molecule type" value="Genomic_DNA"/>
</dbReference>
<evidence type="ECO:0000313" key="6">
    <source>
        <dbReference type="EMBL" id="OXM65372.1"/>
    </source>
</evidence>
<dbReference type="Gene3D" id="3.40.50.300">
    <property type="entry name" value="P-loop containing nucleotide triphosphate hydrolases"/>
    <property type="match status" value="1"/>
</dbReference>
<sequence length="151" mass="16660">MDNLNTLFRLVERMPVEVAGSALALSDELRRRAEADHAPRLEDVVTLATMHKAKGLEWDVVFLPGLTKGFMPIVHANTPAAVEEERRLLYVAVTRARHRLEYSYAAHRDVGRPNSPSPFLAALVPDRPAARFEPRTAGSQGAGNYATAIEC</sequence>
<dbReference type="GO" id="GO:0005829">
    <property type="term" value="C:cytosol"/>
    <property type="evidence" value="ECO:0007669"/>
    <property type="project" value="TreeGrafter"/>
</dbReference>
<dbReference type="Pfam" id="PF13361">
    <property type="entry name" value="UvrD_C"/>
    <property type="match status" value="1"/>
</dbReference>
<keyword evidence="2" id="KW-0378">Hydrolase</keyword>
<dbReference type="GO" id="GO:0043138">
    <property type="term" value="F:3'-5' DNA helicase activity"/>
    <property type="evidence" value="ECO:0007669"/>
    <property type="project" value="TreeGrafter"/>
</dbReference>
<evidence type="ECO:0000256" key="4">
    <source>
        <dbReference type="ARBA" id="ARBA00022840"/>
    </source>
</evidence>
<reference evidence="7" key="1">
    <citation type="submission" date="2017-07" db="EMBL/GenBank/DDBJ databases">
        <title>Comparative genome mining reveals phylogenetic distribution patterns of secondary metabolites in Amycolatopsis.</title>
        <authorList>
            <person name="Adamek M."/>
            <person name="Alanjary M."/>
            <person name="Sales-Ortells H."/>
            <person name="Goodfellow M."/>
            <person name="Bull A.T."/>
            <person name="Kalinowski J."/>
            <person name="Ziemert N."/>
        </authorList>
    </citation>
    <scope>NUCLEOTIDE SEQUENCE [LARGE SCALE GENOMIC DNA]</scope>
    <source>
        <strain evidence="7">H5</strain>
    </source>
</reference>
<dbReference type="GO" id="GO:0005524">
    <property type="term" value="F:ATP binding"/>
    <property type="evidence" value="ECO:0007669"/>
    <property type="project" value="UniProtKB-KW"/>
</dbReference>
<keyword evidence="4" id="KW-0067">ATP-binding</keyword>
<dbReference type="PANTHER" id="PTHR11070">
    <property type="entry name" value="UVRD / RECB / PCRA DNA HELICASE FAMILY MEMBER"/>
    <property type="match status" value="1"/>
</dbReference>
<dbReference type="AlphaFoldDB" id="A0A229T2E4"/>
<dbReference type="OrthoDB" id="9810135at2"/>
<feature type="domain" description="UvrD-like helicase C-terminal" evidence="5">
    <location>
        <begin position="5"/>
        <end position="105"/>
    </location>
</feature>
<accession>A0A229T2E4</accession>
<dbReference type="GO" id="GO:0033202">
    <property type="term" value="C:DNA helicase complex"/>
    <property type="evidence" value="ECO:0007669"/>
    <property type="project" value="TreeGrafter"/>
</dbReference>